<gene>
    <name evidence="2" type="ordered locus">MCRO_0462</name>
</gene>
<dbReference type="KEGG" id="mcd:MCRO_0462"/>
<dbReference type="Proteomes" id="UP000001845">
    <property type="component" value="Chromosome"/>
</dbReference>
<feature type="transmembrane region" description="Helical" evidence="1">
    <location>
        <begin position="54"/>
        <end position="75"/>
    </location>
</feature>
<reference evidence="2 3" key="3">
    <citation type="journal article" date="2011" name="J. Bacteriol.">
        <title>Genome sequences of Mycoplasma alligatoris A21JP2T and Mycoplasma crocodyli MP145T.</title>
        <authorList>
            <person name="Brown D.R."/>
            <person name="Farmerie W.G."/>
            <person name="May M."/>
            <person name="Benders G.A."/>
            <person name="Durkin A.S."/>
            <person name="Hlavinka K."/>
            <person name="Hostetler J."/>
            <person name="Jackson J."/>
            <person name="Johnson J."/>
            <person name="Miller R.H."/>
            <person name="Paralanov V."/>
            <person name="Radune D."/>
            <person name="Szczypinski B."/>
            <person name="Glass J.I."/>
        </authorList>
    </citation>
    <scope>NUCLEOTIDE SEQUENCE [LARGE SCALE GENOMIC DNA]</scope>
    <source>
        <strain evidence="3">ATCC 51981 / MP145</strain>
    </source>
</reference>
<feature type="transmembrane region" description="Helical" evidence="1">
    <location>
        <begin position="12"/>
        <end position="34"/>
    </location>
</feature>
<keyword evidence="1" id="KW-0812">Transmembrane</keyword>
<dbReference type="HOGENOM" id="CLU_2383013_0_0_14"/>
<proteinExistence type="predicted"/>
<dbReference type="STRING" id="512564.MCRO_0462"/>
<name>D5E5P5_MYCCM</name>
<sequence>MKQPKQNKKELSLTKIYIIIFIAIFVISIIALIIDSIYKTNLTNQDLPITKPNLIPYTFGTIIFIWLIGLPFVIWKQNKTKKQNSKNQEQKDIY</sequence>
<protein>
    <submittedName>
        <fullName evidence="2">Uncharacterized protein</fullName>
    </submittedName>
</protein>
<reference key="2">
    <citation type="submission" date="2010-03" db="EMBL/GenBank/DDBJ databases">
        <authorList>
            <person name="Ma Z."/>
            <person name="Wang X."/>
            <person name="Liu H."/>
        </authorList>
    </citation>
    <scope>NUCLEOTIDE SEQUENCE</scope>
    <source>
        <strain>MP145</strain>
    </source>
</reference>
<reference evidence="3" key="1">
    <citation type="submission" date="2010-03" db="EMBL/GenBank/DDBJ databases">
        <title>The complete genome of Mycoplasma crocodyli MP145.</title>
        <authorList>
            <person name="Glass J.I."/>
            <person name="Durkin A.S."/>
            <person name="Hostetler J."/>
            <person name="Jackson J."/>
            <person name="Johnson J."/>
            <person name="May M.A."/>
            <person name="Paralanov V."/>
            <person name="Radune D."/>
            <person name="Szczypinski B."/>
            <person name="Brown D.R."/>
        </authorList>
    </citation>
    <scope>NUCLEOTIDE SEQUENCE [LARGE SCALE GENOMIC DNA]</scope>
    <source>
        <strain evidence="3">ATCC 51981 / MP145</strain>
    </source>
</reference>
<evidence type="ECO:0000313" key="3">
    <source>
        <dbReference type="Proteomes" id="UP000001845"/>
    </source>
</evidence>
<organism evidence="2 3">
    <name type="scientific">Mycoplasma crocodyli (strain ATCC 51981 / MP145)</name>
    <dbReference type="NCBI Taxonomy" id="512564"/>
    <lineage>
        <taxon>Bacteria</taxon>
        <taxon>Bacillati</taxon>
        <taxon>Mycoplasmatota</taxon>
        <taxon>Mollicutes</taxon>
        <taxon>Mycoplasmataceae</taxon>
        <taxon>Mycoplasma</taxon>
    </lineage>
</organism>
<keyword evidence="1" id="KW-1133">Transmembrane helix</keyword>
<dbReference type="RefSeq" id="WP_013054416.1">
    <property type="nucleotide sequence ID" value="NC_014014.1"/>
</dbReference>
<keyword evidence="3" id="KW-1185">Reference proteome</keyword>
<dbReference type="AlphaFoldDB" id="D5E5P5"/>
<keyword evidence="1" id="KW-0472">Membrane</keyword>
<accession>D5E5P5</accession>
<evidence type="ECO:0000313" key="2">
    <source>
        <dbReference type="EMBL" id="ADE19640.1"/>
    </source>
</evidence>
<evidence type="ECO:0000256" key="1">
    <source>
        <dbReference type="SAM" id="Phobius"/>
    </source>
</evidence>
<dbReference type="EMBL" id="CP001991">
    <property type="protein sequence ID" value="ADE19640.1"/>
    <property type="molecule type" value="Genomic_DNA"/>
</dbReference>